<evidence type="ECO:0008006" key="4">
    <source>
        <dbReference type="Google" id="ProtNLM"/>
    </source>
</evidence>
<feature type="region of interest" description="Disordered" evidence="1">
    <location>
        <begin position="82"/>
        <end position="155"/>
    </location>
</feature>
<evidence type="ECO:0000256" key="1">
    <source>
        <dbReference type="SAM" id="MobiDB-lite"/>
    </source>
</evidence>
<feature type="compositionally biased region" description="Basic residues" evidence="1">
    <location>
        <begin position="123"/>
        <end position="132"/>
    </location>
</feature>
<evidence type="ECO:0000313" key="2">
    <source>
        <dbReference type="EMBL" id="ERN18281.1"/>
    </source>
</evidence>
<organism evidence="2 3">
    <name type="scientific">Amborella trichopoda</name>
    <dbReference type="NCBI Taxonomy" id="13333"/>
    <lineage>
        <taxon>Eukaryota</taxon>
        <taxon>Viridiplantae</taxon>
        <taxon>Streptophyta</taxon>
        <taxon>Embryophyta</taxon>
        <taxon>Tracheophyta</taxon>
        <taxon>Spermatophyta</taxon>
        <taxon>Magnoliopsida</taxon>
        <taxon>Amborellales</taxon>
        <taxon>Amborellaceae</taxon>
        <taxon>Amborella</taxon>
    </lineage>
</organism>
<evidence type="ECO:0000313" key="3">
    <source>
        <dbReference type="Proteomes" id="UP000017836"/>
    </source>
</evidence>
<dbReference type="Gramene" id="ERN18281">
    <property type="protein sequence ID" value="ERN18281"/>
    <property type="gene ID" value="AMTR_s00055p00155200"/>
</dbReference>
<proteinExistence type="predicted"/>
<feature type="compositionally biased region" description="Polar residues" evidence="1">
    <location>
        <begin position="146"/>
        <end position="155"/>
    </location>
</feature>
<reference evidence="3" key="1">
    <citation type="journal article" date="2013" name="Science">
        <title>The Amborella genome and the evolution of flowering plants.</title>
        <authorList>
            <consortium name="Amborella Genome Project"/>
        </authorList>
    </citation>
    <scope>NUCLEOTIDE SEQUENCE [LARGE SCALE GENOMIC DNA]</scope>
</reference>
<dbReference type="PANTHER" id="PTHR46929">
    <property type="entry name" value="EXPRESSED PROTEIN"/>
    <property type="match status" value="1"/>
</dbReference>
<dbReference type="HOGENOM" id="CLU_1697885_0_0_1"/>
<name>U5CY55_AMBTC</name>
<sequence>MVALYGESFDRERMENKHKLIRKMYSELKKMIRSTGFGRDPLRGMDYPWAGKFRGKSAHDVNELDKIFGDIVIDGRHCETLVDRGTDDNAPPYELNDSLIESPHLDTSDEDNDISTPSNARRTSSRQYKRPRPYTPSEVSQKKRQSTLTEQVAQV</sequence>
<dbReference type="AlphaFoldDB" id="U5CY55"/>
<dbReference type="Proteomes" id="UP000017836">
    <property type="component" value="Unassembled WGS sequence"/>
</dbReference>
<accession>U5CY55</accession>
<keyword evidence="3" id="KW-1185">Reference proteome</keyword>
<dbReference type="EMBL" id="KI392237">
    <property type="protein sequence ID" value="ERN18281.1"/>
    <property type="molecule type" value="Genomic_DNA"/>
</dbReference>
<gene>
    <name evidence="2" type="ORF">AMTR_s00055p00155200</name>
</gene>
<protein>
    <recommendedName>
        <fullName evidence="4">Myb/SANT-like domain-containing protein</fullName>
    </recommendedName>
</protein>
<dbReference type="PANTHER" id="PTHR46929:SF33">
    <property type="entry name" value="L10-INTERACTING MYB DOMAIN-CONTAINING PROTEIN-LIKE ISOFORM X1"/>
    <property type="match status" value="1"/>
</dbReference>